<organism evidence="1 2">
    <name type="scientific">Levilactobacillus hammesii DSM 16381</name>
    <dbReference type="NCBI Taxonomy" id="1423753"/>
    <lineage>
        <taxon>Bacteria</taxon>
        <taxon>Bacillati</taxon>
        <taxon>Bacillota</taxon>
        <taxon>Bacilli</taxon>
        <taxon>Lactobacillales</taxon>
        <taxon>Lactobacillaceae</taxon>
        <taxon>Levilactobacillus</taxon>
    </lineage>
</organism>
<reference evidence="1 2" key="1">
    <citation type="journal article" date="2015" name="Genome Announc.">
        <title>Expanding the biotechnology potential of lactobacilli through comparative genomics of 213 strains and associated genera.</title>
        <authorList>
            <person name="Sun Z."/>
            <person name="Harris H.M."/>
            <person name="McCann A."/>
            <person name="Guo C."/>
            <person name="Argimon S."/>
            <person name="Zhang W."/>
            <person name="Yang X."/>
            <person name="Jeffery I.B."/>
            <person name="Cooney J.C."/>
            <person name="Kagawa T.F."/>
            <person name="Liu W."/>
            <person name="Song Y."/>
            <person name="Salvetti E."/>
            <person name="Wrobel A."/>
            <person name="Rasinkangas P."/>
            <person name="Parkhill J."/>
            <person name="Rea M.C."/>
            <person name="O'Sullivan O."/>
            <person name="Ritari J."/>
            <person name="Douillard F.P."/>
            <person name="Paul Ross R."/>
            <person name="Yang R."/>
            <person name="Briner A.E."/>
            <person name="Felis G.E."/>
            <person name="de Vos W.M."/>
            <person name="Barrangou R."/>
            <person name="Klaenhammer T.R."/>
            <person name="Caufield P.W."/>
            <person name="Cui Y."/>
            <person name="Zhang H."/>
            <person name="O'Toole P.W."/>
        </authorList>
    </citation>
    <scope>NUCLEOTIDE SEQUENCE [LARGE SCALE GENOMIC DNA]</scope>
    <source>
        <strain evidence="1 2">DSM 16381</strain>
    </source>
</reference>
<comment type="caution">
    <text evidence="1">The sequence shown here is derived from an EMBL/GenBank/DDBJ whole genome shotgun (WGS) entry which is preliminary data.</text>
</comment>
<gene>
    <name evidence="1" type="ORF">FD28_GL000254</name>
</gene>
<protein>
    <submittedName>
        <fullName evidence="1">Uncharacterized protein</fullName>
    </submittedName>
</protein>
<dbReference type="Proteomes" id="UP000051580">
    <property type="component" value="Unassembled WGS sequence"/>
</dbReference>
<dbReference type="PATRIC" id="fig|1423753.3.peg.265"/>
<dbReference type="EMBL" id="AZFS01000053">
    <property type="protein sequence ID" value="KRL94810.1"/>
    <property type="molecule type" value="Genomic_DNA"/>
</dbReference>
<evidence type="ECO:0000313" key="2">
    <source>
        <dbReference type="Proteomes" id="UP000051580"/>
    </source>
</evidence>
<dbReference type="AlphaFoldDB" id="A0A0R1UT31"/>
<sequence>MGNAALPFAKFGLERGGQDGQSQRAVSGLALSHCLKVAIFQEEHLKNPTAESKFGSLTATQPIANALR</sequence>
<dbReference type="STRING" id="1423753.FD28_GL000254"/>
<accession>A0A0R1UT31</accession>
<name>A0A0R1UT31_9LACO</name>
<evidence type="ECO:0000313" key="1">
    <source>
        <dbReference type="EMBL" id="KRL94810.1"/>
    </source>
</evidence>
<proteinExistence type="predicted"/>
<keyword evidence="2" id="KW-1185">Reference proteome</keyword>